<dbReference type="Gene3D" id="3.90.226.10">
    <property type="entry name" value="2-enoyl-CoA Hydratase, Chain A, domain 1"/>
    <property type="match status" value="1"/>
</dbReference>
<protein>
    <recommendedName>
        <fullName evidence="2">acetyl-CoA carboxytransferase</fullName>
        <ecNumber evidence="2">2.1.3.15</ecNumber>
    </recommendedName>
</protein>
<proteinExistence type="predicted"/>
<dbReference type="GO" id="GO:0005524">
    <property type="term" value="F:ATP binding"/>
    <property type="evidence" value="ECO:0007669"/>
    <property type="project" value="UniProtKB-KW"/>
</dbReference>
<dbReference type="InterPro" id="IPR001095">
    <property type="entry name" value="Acetyl_CoA_COase_a_su"/>
</dbReference>
<dbReference type="InterPro" id="IPR029045">
    <property type="entry name" value="ClpP/crotonase-like_dom_sf"/>
</dbReference>
<feature type="domain" description="CoA carboxyltransferase C-terminal" evidence="11">
    <location>
        <begin position="1"/>
        <end position="230"/>
    </location>
</feature>
<dbReference type="GO" id="GO:0003989">
    <property type="term" value="F:acetyl-CoA carboxylase activity"/>
    <property type="evidence" value="ECO:0007669"/>
    <property type="project" value="InterPro"/>
</dbReference>
<dbReference type="GO" id="GO:2001295">
    <property type="term" value="P:malonyl-CoA biosynthetic process"/>
    <property type="evidence" value="ECO:0007669"/>
    <property type="project" value="UniProtKB-UniPathway"/>
</dbReference>
<dbReference type="GO" id="GO:0016743">
    <property type="term" value="F:carboxyl- or carbamoyltransferase activity"/>
    <property type="evidence" value="ECO:0007669"/>
    <property type="project" value="InterPro"/>
</dbReference>
<evidence type="ECO:0000256" key="4">
    <source>
        <dbReference type="ARBA" id="ARBA00022679"/>
    </source>
</evidence>
<dbReference type="SUPFAM" id="SSF52096">
    <property type="entry name" value="ClpP/crotonase"/>
    <property type="match status" value="1"/>
</dbReference>
<accession>A0A4Q9Y3R2</accession>
<evidence type="ECO:0000256" key="9">
    <source>
        <dbReference type="ARBA" id="ARBA00023160"/>
    </source>
</evidence>
<name>A0A4Q9Y3R2_9LACO</name>
<dbReference type="EC" id="2.1.3.15" evidence="2"/>
<evidence type="ECO:0000256" key="3">
    <source>
        <dbReference type="ARBA" id="ARBA00022516"/>
    </source>
</evidence>
<dbReference type="PANTHER" id="PTHR42853">
    <property type="entry name" value="ACETYL-COENZYME A CARBOXYLASE CARBOXYL TRANSFERASE SUBUNIT ALPHA"/>
    <property type="match status" value="1"/>
</dbReference>
<dbReference type="AlphaFoldDB" id="A0A4Q9Y3R2"/>
<dbReference type="Proteomes" id="UP000292648">
    <property type="component" value="Unassembled WGS sequence"/>
</dbReference>
<keyword evidence="9" id="KW-0275">Fatty acid biosynthesis</keyword>
<evidence type="ECO:0000256" key="5">
    <source>
        <dbReference type="ARBA" id="ARBA00022741"/>
    </source>
</evidence>
<dbReference type="EMBL" id="SEHH01000022">
    <property type="protein sequence ID" value="TBX50391.1"/>
    <property type="molecule type" value="Genomic_DNA"/>
</dbReference>
<dbReference type="PANTHER" id="PTHR42853:SF3">
    <property type="entry name" value="ACETYL-COENZYME A CARBOXYLASE CARBOXYL TRANSFERASE SUBUNIT ALPHA, CHLOROPLASTIC"/>
    <property type="match status" value="1"/>
</dbReference>
<evidence type="ECO:0000313" key="12">
    <source>
        <dbReference type="EMBL" id="TBX50391.1"/>
    </source>
</evidence>
<dbReference type="PROSITE" id="PS50989">
    <property type="entry name" value="COA_CT_CTER"/>
    <property type="match status" value="1"/>
</dbReference>
<comment type="caution">
    <text evidence="12">The sequence shown here is derived from an EMBL/GenBank/DDBJ whole genome shotgun (WGS) entry which is preliminary data.</text>
</comment>
<evidence type="ECO:0000313" key="13">
    <source>
        <dbReference type="Proteomes" id="UP000292648"/>
    </source>
</evidence>
<keyword evidence="4" id="KW-0808">Transferase</keyword>
<sequence>MDKRLQRLRAADRLSAPTVIQALLPTMTQQRGDRLLGQDLALTAGFGRTVTGHQLAVLGVDRGIDIASRRQKNGGALTVPGYRTALRVVAHAAKFGWPVVSLINMPGADASPQSERYGQSQAIADLIAAMGQLPVPNIVVFLGEGHSGGALAFANANRIIMLDDALFNVASPEAVTAILHGQQTISEAIDLLPMTATALYERGLVDQVIDHQDQRLVATINQMIETQLATLASSPASVLIGQREAKFQRFLQSWPLN</sequence>
<keyword evidence="8" id="KW-0443">Lipid metabolism</keyword>
<evidence type="ECO:0000256" key="10">
    <source>
        <dbReference type="ARBA" id="ARBA00049152"/>
    </source>
</evidence>
<keyword evidence="7" id="KW-0067">ATP-binding</keyword>
<keyword evidence="3" id="KW-0444">Lipid biosynthesis</keyword>
<dbReference type="Pfam" id="PF03255">
    <property type="entry name" value="ACCA"/>
    <property type="match status" value="1"/>
</dbReference>
<comment type="pathway">
    <text evidence="1">Lipid metabolism; malonyl-CoA biosynthesis; malonyl-CoA from acetyl-CoA: step 1/1.</text>
</comment>
<dbReference type="UniPathway" id="UPA00655">
    <property type="reaction ID" value="UER00711"/>
</dbReference>
<dbReference type="PRINTS" id="PR01069">
    <property type="entry name" value="ACCCTRFRASEA"/>
</dbReference>
<evidence type="ECO:0000256" key="1">
    <source>
        <dbReference type="ARBA" id="ARBA00004956"/>
    </source>
</evidence>
<gene>
    <name evidence="12" type="ORF">EUZ87_02860</name>
</gene>
<dbReference type="InterPro" id="IPR011763">
    <property type="entry name" value="COA_CT_C"/>
</dbReference>
<evidence type="ECO:0000256" key="7">
    <source>
        <dbReference type="ARBA" id="ARBA00022840"/>
    </source>
</evidence>
<evidence type="ECO:0000256" key="2">
    <source>
        <dbReference type="ARBA" id="ARBA00011883"/>
    </source>
</evidence>
<organism evidence="12 13">
    <name type="scientific">Lactiplantibacillus paraplantarum</name>
    <dbReference type="NCBI Taxonomy" id="60520"/>
    <lineage>
        <taxon>Bacteria</taxon>
        <taxon>Bacillati</taxon>
        <taxon>Bacillota</taxon>
        <taxon>Bacilli</taxon>
        <taxon>Lactobacillales</taxon>
        <taxon>Lactobacillaceae</taxon>
        <taxon>Lactiplantibacillus</taxon>
    </lineage>
</organism>
<comment type="catalytic activity">
    <reaction evidence="10">
        <text>N(6)-carboxybiotinyl-L-lysyl-[protein] + acetyl-CoA = N(6)-biotinyl-L-lysyl-[protein] + malonyl-CoA</text>
        <dbReference type="Rhea" id="RHEA:54728"/>
        <dbReference type="Rhea" id="RHEA-COMP:10505"/>
        <dbReference type="Rhea" id="RHEA-COMP:10506"/>
        <dbReference type="ChEBI" id="CHEBI:57288"/>
        <dbReference type="ChEBI" id="CHEBI:57384"/>
        <dbReference type="ChEBI" id="CHEBI:83144"/>
        <dbReference type="ChEBI" id="CHEBI:83145"/>
        <dbReference type="EC" id="2.1.3.15"/>
    </reaction>
</comment>
<evidence type="ECO:0000256" key="6">
    <source>
        <dbReference type="ARBA" id="ARBA00022832"/>
    </source>
</evidence>
<evidence type="ECO:0000259" key="11">
    <source>
        <dbReference type="PROSITE" id="PS50989"/>
    </source>
</evidence>
<dbReference type="GO" id="GO:0006633">
    <property type="term" value="P:fatty acid biosynthetic process"/>
    <property type="evidence" value="ECO:0007669"/>
    <property type="project" value="UniProtKB-KW"/>
</dbReference>
<evidence type="ECO:0000256" key="8">
    <source>
        <dbReference type="ARBA" id="ARBA00023098"/>
    </source>
</evidence>
<keyword evidence="6" id="KW-0276">Fatty acid metabolism</keyword>
<dbReference type="NCBIfam" id="NF041504">
    <property type="entry name" value="AccA_sub"/>
    <property type="match status" value="1"/>
</dbReference>
<reference evidence="12 13" key="1">
    <citation type="submission" date="2019-01" db="EMBL/GenBank/DDBJ databases">
        <title>Draft genome sequence of Lactobacillus paraplantarum OSY-TC318, a Producer of the novel lantibiotic Paraplantaracin TC318.</title>
        <authorList>
            <person name="Hussein W.E."/>
            <person name="Huang E."/>
            <person name="Yousef A.E."/>
        </authorList>
    </citation>
    <scope>NUCLEOTIDE SEQUENCE [LARGE SCALE GENOMIC DNA]</scope>
    <source>
        <strain evidence="12 13">OSY-TC318</strain>
    </source>
</reference>
<dbReference type="RefSeq" id="WP_131509396.1">
    <property type="nucleotide sequence ID" value="NZ_CAKMBI010000010.1"/>
</dbReference>
<keyword evidence="5" id="KW-0547">Nucleotide-binding</keyword>
<dbReference type="GO" id="GO:0009317">
    <property type="term" value="C:acetyl-CoA carboxylase complex"/>
    <property type="evidence" value="ECO:0007669"/>
    <property type="project" value="InterPro"/>
</dbReference>